<proteinExistence type="predicted"/>
<reference evidence="3" key="2">
    <citation type="submission" date="2008-08" db="EMBL/GenBank/DDBJ databases">
        <authorList>
            <consortium name="Diatom Consortium"/>
            <person name="Grigoriev I."/>
            <person name="Grimwood J."/>
            <person name="Kuo A."/>
            <person name="Otillar R.P."/>
            <person name="Salamov A."/>
            <person name="Detter J.C."/>
            <person name="Lindquist E."/>
            <person name="Shapiro H."/>
            <person name="Lucas S."/>
            <person name="Glavina del Rio T."/>
            <person name="Pitluck S."/>
            <person name="Rokhsar D."/>
            <person name="Bowler C."/>
        </authorList>
    </citation>
    <scope>GENOME REANNOTATION</scope>
    <source>
        <strain evidence="3">CCAP 1055/1</strain>
    </source>
</reference>
<dbReference type="Gene3D" id="1.10.238.10">
    <property type="entry name" value="EF-hand"/>
    <property type="match status" value="1"/>
</dbReference>
<dbReference type="SUPFAM" id="SSF47473">
    <property type="entry name" value="EF-hand"/>
    <property type="match status" value="1"/>
</dbReference>
<dbReference type="KEGG" id="pti:PHATRDRAFT_48773"/>
<sequence length="154" mass="17104">MHSLSAIDEFDIRAAFEVLDDGVQGRISLEDLRTLYIGLGFEPMRMTLEELGGKLVANLVDVEKNGVSIDTALLVLSRYKRNRELNMQSTFDLIDSGGKGYLTKDDVQRLAQDVGEPVSQKRAKVLVSLCSLDGKIDIDDFNRLFSPPSPPVME</sequence>
<gene>
    <name evidence="2" type="ORF">PHATRDRAFT_48773</name>
</gene>
<keyword evidence="3" id="KW-1185">Reference proteome</keyword>
<dbReference type="RefSeq" id="XP_002183317.1">
    <property type="nucleotide sequence ID" value="XM_002183281.1"/>
</dbReference>
<dbReference type="InterPro" id="IPR002048">
    <property type="entry name" value="EF_hand_dom"/>
</dbReference>
<dbReference type="HOGENOM" id="CLU_1630259_0_0_1"/>
<dbReference type="InterPro" id="IPR011992">
    <property type="entry name" value="EF-hand-dom_pair"/>
</dbReference>
<dbReference type="Proteomes" id="UP000000759">
    <property type="component" value="Chromosome 19"/>
</dbReference>
<dbReference type="PaxDb" id="2850-Phatr48773"/>
<dbReference type="STRING" id="556484.B7G8B5"/>
<feature type="domain" description="EF-hand" evidence="1">
    <location>
        <begin position="82"/>
        <end position="117"/>
    </location>
</feature>
<evidence type="ECO:0000313" key="2">
    <source>
        <dbReference type="EMBL" id="EEC45017.1"/>
    </source>
</evidence>
<organism evidence="2 3">
    <name type="scientific">Phaeodactylum tricornutum (strain CCAP 1055/1)</name>
    <dbReference type="NCBI Taxonomy" id="556484"/>
    <lineage>
        <taxon>Eukaryota</taxon>
        <taxon>Sar</taxon>
        <taxon>Stramenopiles</taxon>
        <taxon>Ochrophyta</taxon>
        <taxon>Bacillariophyta</taxon>
        <taxon>Bacillariophyceae</taxon>
        <taxon>Bacillariophycidae</taxon>
        <taxon>Naviculales</taxon>
        <taxon>Phaeodactylaceae</taxon>
        <taxon>Phaeodactylum</taxon>
    </lineage>
</organism>
<accession>B7G8B5</accession>
<dbReference type="EMBL" id="CM000621">
    <property type="protein sequence ID" value="EEC45017.1"/>
    <property type="molecule type" value="Genomic_DNA"/>
</dbReference>
<reference evidence="2 3" key="1">
    <citation type="journal article" date="2008" name="Nature">
        <title>The Phaeodactylum genome reveals the evolutionary history of diatom genomes.</title>
        <authorList>
            <person name="Bowler C."/>
            <person name="Allen A.E."/>
            <person name="Badger J.H."/>
            <person name="Grimwood J."/>
            <person name="Jabbari K."/>
            <person name="Kuo A."/>
            <person name="Maheswari U."/>
            <person name="Martens C."/>
            <person name="Maumus F."/>
            <person name="Otillar R.P."/>
            <person name="Rayko E."/>
            <person name="Salamov A."/>
            <person name="Vandepoele K."/>
            <person name="Beszteri B."/>
            <person name="Gruber A."/>
            <person name="Heijde M."/>
            <person name="Katinka M."/>
            <person name="Mock T."/>
            <person name="Valentin K."/>
            <person name="Verret F."/>
            <person name="Berges J.A."/>
            <person name="Brownlee C."/>
            <person name="Cadoret J.P."/>
            <person name="Chiovitti A."/>
            <person name="Choi C.J."/>
            <person name="Coesel S."/>
            <person name="De Martino A."/>
            <person name="Detter J.C."/>
            <person name="Durkin C."/>
            <person name="Falciatore A."/>
            <person name="Fournet J."/>
            <person name="Haruta M."/>
            <person name="Huysman M.J."/>
            <person name="Jenkins B.D."/>
            <person name="Jiroutova K."/>
            <person name="Jorgensen R.E."/>
            <person name="Joubert Y."/>
            <person name="Kaplan A."/>
            <person name="Kroger N."/>
            <person name="Kroth P.G."/>
            <person name="La Roche J."/>
            <person name="Lindquist E."/>
            <person name="Lommer M."/>
            <person name="Martin-Jezequel V."/>
            <person name="Lopez P.J."/>
            <person name="Lucas S."/>
            <person name="Mangogna M."/>
            <person name="McGinnis K."/>
            <person name="Medlin L.K."/>
            <person name="Montsant A."/>
            <person name="Oudot-Le Secq M.P."/>
            <person name="Napoli C."/>
            <person name="Obornik M."/>
            <person name="Parker M.S."/>
            <person name="Petit J.L."/>
            <person name="Porcel B.M."/>
            <person name="Poulsen N."/>
            <person name="Robison M."/>
            <person name="Rychlewski L."/>
            <person name="Rynearson T.A."/>
            <person name="Schmutz J."/>
            <person name="Shapiro H."/>
            <person name="Siaut M."/>
            <person name="Stanley M."/>
            <person name="Sussman M.R."/>
            <person name="Taylor A.R."/>
            <person name="Vardi A."/>
            <person name="von Dassow P."/>
            <person name="Vyverman W."/>
            <person name="Willis A."/>
            <person name="Wyrwicz L.S."/>
            <person name="Rokhsar D.S."/>
            <person name="Weissenbach J."/>
            <person name="Armbrust E.V."/>
            <person name="Green B.R."/>
            <person name="Van de Peer Y."/>
            <person name="Grigoriev I.V."/>
        </authorList>
    </citation>
    <scope>NUCLEOTIDE SEQUENCE [LARGE SCALE GENOMIC DNA]</scope>
    <source>
        <strain evidence="2 3">CCAP 1055/1</strain>
    </source>
</reference>
<dbReference type="GO" id="GO:0005509">
    <property type="term" value="F:calcium ion binding"/>
    <property type="evidence" value="ECO:0007669"/>
    <property type="project" value="InterPro"/>
</dbReference>
<protein>
    <recommendedName>
        <fullName evidence="1">EF-hand domain-containing protein</fullName>
    </recommendedName>
</protein>
<dbReference type="OrthoDB" id="26525at2759"/>
<dbReference type="GeneID" id="7195048"/>
<dbReference type="AlphaFoldDB" id="B7G8B5"/>
<dbReference type="Pfam" id="PF13499">
    <property type="entry name" value="EF-hand_7"/>
    <property type="match status" value="1"/>
</dbReference>
<evidence type="ECO:0000259" key="1">
    <source>
        <dbReference type="PROSITE" id="PS50222"/>
    </source>
</evidence>
<dbReference type="InParanoid" id="B7G8B5"/>
<feature type="domain" description="EF-hand" evidence="1">
    <location>
        <begin position="7"/>
        <end position="42"/>
    </location>
</feature>
<evidence type="ECO:0000313" key="3">
    <source>
        <dbReference type="Proteomes" id="UP000000759"/>
    </source>
</evidence>
<dbReference type="PROSITE" id="PS50222">
    <property type="entry name" value="EF_HAND_2"/>
    <property type="match status" value="2"/>
</dbReference>
<name>B7G8B5_PHATC</name>